<feature type="region of interest" description="Disordered" evidence="1">
    <location>
        <begin position="395"/>
        <end position="427"/>
    </location>
</feature>
<evidence type="ECO:0000313" key="3">
    <source>
        <dbReference type="Proteomes" id="UP000037035"/>
    </source>
</evidence>
<dbReference type="OrthoDB" id="2506088at2759"/>
<dbReference type="PANTHER" id="PTHR31912">
    <property type="entry name" value="IP13529P"/>
    <property type="match status" value="1"/>
</dbReference>
<keyword evidence="3" id="KW-1185">Reference proteome</keyword>
<reference evidence="2 3" key="1">
    <citation type="submission" date="2015-08" db="EMBL/GenBank/DDBJ databases">
        <title>Next Generation Sequencing and Analysis of the Genome of Puccinia sorghi L Schw, the Causal Agent of Maize Common Rust.</title>
        <authorList>
            <person name="Rochi L."/>
            <person name="Burguener G."/>
            <person name="Darino M."/>
            <person name="Turjanski A."/>
            <person name="Kreff E."/>
            <person name="Dieguez M.J."/>
            <person name="Sacco F."/>
        </authorList>
    </citation>
    <scope>NUCLEOTIDE SEQUENCE [LARGE SCALE GENOMIC DNA]</scope>
    <source>
        <strain evidence="2 3">RO10H11247</strain>
    </source>
</reference>
<name>A0A0L6UMI8_9BASI</name>
<protein>
    <submittedName>
        <fullName evidence="2">Uncharacterized protein</fullName>
    </submittedName>
</protein>
<sequence length="463" mass="52905">ARFMVVHYKSFIGKHFCTVIQAAPFVFFPFMTKEIQELWTSLCYVGSLIFQTDSTHGRIFQDLKNAIRSLLYHMCKMNARWVNKEKIHMSIHLPESIIAFGSLSLFATEKFESYNGILINSSVHSKRLGLGPYIAITFSNYNMMCLLLSGTYYYEVSRKKYRQASPLVQELCLNNEQIQNSIGFHAIILPENEQIPTLHDHKVNPNDEKIVPQALKIKLPNYDIRQISAVSLNEKDTDGQGTFIWENNKTTSEGHISCINSLWEVLPIHHMFAEVNYCTIIGMHPVYMMKIITKTNKSQIIPVEQITTGINFQHNCMDGDCQQIHTNLEQGPFQEGTSIGYQILHSRNNSYIVNAFSHHSSIYHRKLADKIQPISDTMFEEAIIIGQKVWHDETRKTQAANKPPPKSSHLDDTITKNSKGKKTPREEAIQGHTCTLYDSQKMLCNAISIRLNNNNNQVPPPAT</sequence>
<feature type="non-terminal residue" evidence="2">
    <location>
        <position position="1"/>
    </location>
</feature>
<evidence type="ECO:0000256" key="1">
    <source>
        <dbReference type="SAM" id="MobiDB-lite"/>
    </source>
</evidence>
<dbReference type="STRING" id="27349.A0A0L6UMI8"/>
<evidence type="ECO:0000313" key="2">
    <source>
        <dbReference type="EMBL" id="KNZ49731.1"/>
    </source>
</evidence>
<organism evidence="2 3">
    <name type="scientific">Puccinia sorghi</name>
    <dbReference type="NCBI Taxonomy" id="27349"/>
    <lineage>
        <taxon>Eukaryota</taxon>
        <taxon>Fungi</taxon>
        <taxon>Dikarya</taxon>
        <taxon>Basidiomycota</taxon>
        <taxon>Pucciniomycotina</taxon>
        <taxon>Pucciniomycetes</taxon>
        <taxon>Pucciniales</taxon>
        <taxon>Pucciniaceae</taxon>
        <taxon>Puccinia</taxon>
    </lineage>
</organism>
<proteinExistence type="predicted"/>
<accession>A0A0L6UMI8</accession>
<dbReference type="EMBL" id="LAVV01009969">
    <property type="protein sequence ID" value="KNZ49731.1"/>
    <property type="molecule type" value="Genomic_DNA"/>
</dbReference>
<gene>
    <name evidence="2" type="ORF">VP01_4823g1</name>
</gene>
<dbReference type="AlphaFoldDB" id="A0A0L6UMI8"/>
<dbReference type="PANTHER" id="PTHR31912:SF34">
    <property type="entry name" value="NOTOCHORD-RELATED PROTEIN"/>
    <property type="match status" value="1"/>
</dbReference>
<comment type="caution">
    <text evidence="2">The sequence shown here is derived from an EMBL/GenBank/DDBJ whole genome shotgun (WGS) entry which is preliminary data.</text>
</comment>
<dbReference type="Proteomes" id="UP000037035">
    <property type="component" value="Unassembled WGS sequence"/>
</dbReference>
<dbReference type="VEuPathDB" id="FungiDB:VP01_4823g1"/>